<dbReference type="EMBL" id="LCAK01000001">
    <property type="protein sequence ID" value="KKR89131.1"/>
    <property type="molecule type" value="Genomic_DNA"/>
</dbReference>
<sequence length="82" mass="9418">MKFIFFFLAFLGIISLVLGATFYGGLWDFYGIKNLSGQILSFLVNDSGNDFRLVGQVELKPKTESSSWQWLDWFAAKRNISR</sequence>
<reference evidence="1 2" key="1">
    <citation type="journal article" date="2015" name="Nature">
        <title>rRNA introns, odd ribosomes, and small enigmatic genomes across a large radiation of phyla.</title>
        <authorList>
            <person name="Brown C.T."/>
            <person name="Hug L.A."/>
            <person name="Thomas B.C."/>
            <person name="Sharon I."/>
            <person name="Castelle C.J."/>
            <person name="Singh A."/>
            <person name="Wilkins M.J."/>
            <person name="Williams K.H."/>
            <person name="Banfield J.F."/>
        </authorList>
    </citation>
    <scope>NUCLEOTIDE SEQUENCE [LARGE SCALE GENOMIC DNA]</scope>
</reference>
<evidence type="ECO:0000313" key="2">
    <source>
        <dbReference type="Proteomes" id="UP000033918"/>
    </source>
</evidence>
<dbReference type="Proteomes" id="UP000033918">
    <property type="component" value="Unassembled WGS sequence"/>
</dbReference>
<organism evidence="1 2">
    <name type="scientific">Candidatus Wolfebacteria bacterium GW2011_GWB1_41_12</name>
    <dbReference type="NCBI Taxonomy" id="1619006"/>
    <lineage>
        <taxon>Bacteria</taxon>
        <taxon>Candidatus Wolfeibacteriota</taxon>
    </lineage>
</organism>
<name>A0A0G0UNS9_9BACT</name>
<protein>
    <submittedName>
        <fullName evidence="1">Uncharacterized protein</fullName>
    </submittedName>
</protein>
<gene>
    <name evidence="1" type="ORF">UU38_C0001G0033</name>
</gene>
<dbReference type="AlphaFoldDB" id="A0A0G0UNS9"/>
<proteinExistence type="predicted"/>
<evidence type="ECO:0000313" key="1">
    <source>
        <dbReference type="EMBL" id="KKR89131.1"/>
    </source>
</evidence>
<accession>A0A0G0UNS9</accession>
<comment type="caution">
    <text evidence="1">The sequence shown here is derived from an EMBL/GenBank/DDBJ whole genome shotgun (WGS) entry which is preliminary data.</text>
</comment>